<dbReference type="OrthoDB" id="273771at2759"/>
<accession>A0A9E7GX96</accession>
<feature type="compositionally biased region" description="Low complexity" evidence="1">
    <location>
        <begin position="30"/>
        <end position="47"/>
    </location>
</feature>
<reference evidence="2" key="1">
    <citation type="submission" date="2022-05" db="EMBL/GenBank/DDBJ databases">
        <title>The Musa troglodytarum L. genome provides insights into the mechanism of non-climacteric behaviour and enrichment of carotenoids.</title>
        <authorList>
            <person name="Wang J."/>
        </authorList>
    </citation>
    <scope>NUCLEOTIDE SEQUENCE</scope>
    <source>
        <tissue evidence="2">Leaf</tissue>
    </source>
</reference>
<feature type="region of interest" description="Disordered" evidence="1">
    <location>
        <begin position="149"/>
        <end position="193"/>
    </location>
</feature>
<dbReference type="AlphaFoldDB" id="A0A9E7GX96"/>
<proteinExistence type="predicted"/>
<organism evidence="2 3">
    <name type="scientific">Musa troglodytarum</name>
    <name type="common">fe'i banana</name>
    <dbReference type="NCBI Taxonomy" id="320322"/>
    <lineage>
        <taxon>Eukaryota</taxon>
        <taxon>Viridiplantae</taxon>
        <taxon>Streptophyta</taxon>
        <taxon>Embryophyta</taxon>
        <taxon>Tracheophyta</taxon>
        <taxon>Spermatophyta</taxon>
        <taxon>Magnoliopsida</taxon>
        <taxon>Liliopsida</taxon>
        <taxon>Zingiberales</taxon>
        <taxon>Musaceae</taxon>
        <taxon>Musa</taxon>
    </lineage>
</organism>
<evidence type="ECO:0000313" key="2">
    <source>
        <dbReference type="EMBL" id="URE22825.1"/>
    </source>
</evidence>
<evidence type="ECO:0000256" key="1">
    <source>
        <dbReference type="SAM" id="MobiDB-lite"/>
    </source>
</evidence>
<feature type="region of interest" description="Disordered" evidence="1">
    <location>
        <begin position="1"/>
        <end position="48"/>
    </location>
</feature>
<keyword evidence="3" id="KW-1185">Reference proteome</keyword>
<dbReference type="EMBL" id="CP097510">
    <property type="protein sequence ID" value="URE22825.1"/>
    <property type="molecule type" value="Genomic_DNA"/>
</dbReference>
<evidence type="ECO:0000313" key="3">
    <source>
        <dbReference type="Proteomes" id="UP001055439"/>
    </source>
</evidence>
<dbReference type="Proteomes" id="UP001055439">
    <property type="component" value="Chromosome 8"/>
</dbReference>
<gene>
    <name evidence="2" type="ORF">MUK42_12772</name>
</gene>
<sequence length="218" mass="21710">MKRELGANGTSVSRLLSPRRPPEPSPTPSAPSSSTPPTASSPQAASLERSGCTASAACCRKSAVRAPPSPTTRLPVGCVSARRPSSAACGGGPTRAAASLVPATTTAWSPSTTWSGASPCSSVTSMPGAASGAWTTPLTGPLALRGPTTAPCSYGTRGAPTADVRRSHAPTERSAAWNSTPGAGRGSGWGAPTGTHTCSICGRSLQGQWRRSAGMGGR</sequence>
<name>A0A9E7GX96_9LILI</name>
<protein>
    <submittedName>
        <fullName evidence="2">WD40</fullName>
    </submittedName>
</protein>